<sequence length="588" mass="67472">MITTIKTKTTKSIVSVLSAMTLLFSLGSCQDYLDVQPEDKLVGDQLYRDVYDADAAVVGIYGKFMNLAEKHVILNEMRADLMTTTRNSNPYLEQLSNHNVSADNPYISPKQFYEVIQNCNDALKNFDIMLADKKFTQSQYDQRYADIACIRSWIYLQLGIQFGSVPYVTEPIETLEDVKNINKYPRIPLDQLVDKLVTFTESLTYKKIYDVESSLLVSVDGYDTRKFFINKECLLGDLQLWKGNYQLAAAHYKNVMEETPAGGVQTVDNYRIKWAEVITNEDLSVGYLRNFETDATTLVDSNTKGWRSIFGRDRDVLWNSEWIWSLPFDSNFAPANPFIAFFSKTGGDYLAKPSQRAMNLWDSNNQIFYDPNGNVVFGYPYDARGSKFTYKMVSGDPVIMKYIYKYEAANDQFKRNGDWFLYRAAKLHLRYAEAANRDNQQKIAYALLNEGIKSAYNVSPQPTDVTNIQQTNQPFPYNFDARMGDAPNYRAPWHRNTGVRGRARLEPVGAVGDDMITTENNIIDEAALELAYEGNRWEDLVRIARRRNDPAFLADKIFDKLNSEGNAEAANVRAKLMNPNNWYLPFNW</sequence>
<dbReference type="EMBL" id="JBELQA010000005">
    <property type="protein sequence ID" value="MFL9831252.1"/>
    <property type="molecule type" value="Genomic_DNA"/>
</dbReference>
<dbReference type="InterPro" id="IPR011990">
    <property type="entry name" value="TPR-like_helical_dom_sf"/>
</dbReference>
<evidence type="ECO:0000256" key="3">
    <source>
        <dbReference type="ARBA" id="ARBA00022729"/>
    </source>
</evidence>
<evidence type="ECO:0000259" key="8">
    <source>
        <dbReference type="Pfam" id="PF14322"/>
    </source>
</evidence>
<evidence type="ECO:0000259" key="7">
    <source>
        <dbReference type="Pfam" id="PF07980"/>
    </source>
</evidence>
<evidence type="ECO:0000256" key="5">
    <source>
        <dbReference type="ARBA" id="ARBA00023237"/>
    </source>
</evidence>
<feature type="chain" id="PRO_5046795672" evidence="6">
    <location>
        <begin position="31"/>
        <end position="588"/>
    </location>
</feature>
<feature type="domain" description="RagB/SusD" evidence="7">
    <location>
        <begin position="397"/>
        <end position="561"/>
    </location>
</feature>
<feature type="signal peptide" evidence="6">
    <location>
        <begin position="1"/>
        <end position="30"/>
    </location>
</feature>
<keyword evidence="10" id="KW-1185">Reference proteome</keyword>
<dbReference type="PROSITE" id="PS51257">
    <property type="entry name" value="PROKAR_LIPOPROTEIN"/>
    <property type="match status" value="1"/>
</dbReference>
<dbReference type="Gene3D" id="1.25.40.390">
    <property type="match status" value="1"/>
</dbReference>
<accession>A0ABW8XUK2</accession>
<keyword evidence="4" id="KW-0472">Membrane</keyword>
<dbReference type="Pfam" id="PF07980">
    <property type="entry name" value="SusD_RagB"/>
    <property type="match status" value="1"/>
</dbReference>
<reference evidence="9 10" key="1">
    <citation type="submission" date="2024-06" db="EMBL/GenBank/DDBJ databases">
        <authorList>
            <person name="Kaempfer P."/>
            <person name="Viver T."/>
        </authorList>
    </citation>
    <scope>NUCLEOTIDE SEQUENCE [LARGE SCALE GENOMIC DNA]</scope>
    <source>
        <strain evidence="9 10">ST-87</strain>
    </source>
</reference>
<comment type="subcellular location">
    <subcellularLocation>
        <location evidence="1">Cell outer membrane</location>
    </subcellularLocation>
</comment>
<gene>
    <name evidence="9" type="ORF">ABS764_10375</name>
</gene>
<dbReference type="RefSeq" id="WP_408081724.1">
    <property type="nucleotide sequence ID" value="NZ_JBELQA010000005.1"/>
</dbReference>
<keyword evidence="3 6" id="KW-0732">Signal</keyword>
<evidence type="ECO:0000313" key="9">
    <source>
        <dbReference type="EMBL" id="MFL9831252.1"/>
    </source>
</evidence>
<evidence type="ECO:0000256" key="1">
    <source>
        <dbReference type="ARBA" id="ARBA00004442"/>
    </source>
</evidence>
<evidence type="ECO:0000313" key="10">
    <source>
        <dbReference type="Proteomes" id="UP001629260"/>
    </source>
</evidence>
<evidence type="ECO:0000256" key="6">
    <source>
        <dbReference type="SAM" id="SignalP"/>
    </source>
</evidence>
<evidence type="ECO:0000256" key="4">
    <source>
        <dbReference type="ARBA" id="ARBA00023136"/>
    </source>
</evidence>
<dbReference type="InterPro" id="IPR033985">
    <property type="entry name" value="SusD-like_N"/>
</dbReference>
<protein>
    <submittedName>
        <fullName evidence="9">RagB/SusD family nutrient uptake outer membrane protein</fullName>
    </submittedName>
</protein>
<feature type="domain" description="SusD-like N-terminal" evidence="8">
    <location>
        <begin position="31"/>
        <end position="196"/>
    </location>
</feature>
<organism evidence="9 10">
    <name type="scientific">Flavobacterium plantiphilum</name>
    <dbReference type="NCBI Taxonomy" id="3163297"/>
    <lineage>
        <taxon>Bacteria</taxon>
        <taxon>Pseudomonadati</taxon>
        <taxon>Bacteroidota</taxon>
        <taxon>Flavobacteriia</taxon>
        <taxon>Flavobacteriales</taxon>
        <taxon>Flavobacteriaceae</taxon>
        <taxon>Flavobacterium</taxon>
    </lineage>
</organism>
<comment type="caution">
    <text evidence="9">The sequence shown here is derived from an EMBL/GenBank/DDBJ whole genome shotgun (WGS) entry which is preliminary data.</text>
</comment>
<dbReference type="Pfam" id="PF14322">
    <property type="entry name" value="SusD-like_3"/>
    <property type="match status" value="1"/>
</dbReference>
<name>A0ABW8XUK2_9FLAO</name>
<dbReference type="Proteomes" id="UP001629260">
    <property type="component" value="Unassembled WGS sequence"/>
</dbReference>
<proteinExistence type="inferred from homology"/>
<keyword evidence="5" id="KW-0998">Cell outer membrane</keyword>
<evidence type="ECO:0000256" key="2">
    <source>
        <dbReference type="ARBA" id="ARBA00006275"/>
    </source>
</evidence>
<comment type="similarity">
    <text evidence="2">Belongs to the SusD family.</text>
</comment>
<dbReference type="SUPFAM" id="SSF48452">
    <property type="entry name" value="TPR-like"/>
    <property type="match status" value="1"/>
</dbReference>
<dbReference type="InterPro" id="IPR012944">
    <property type="entry name" value="SusD_RagB_dom"/>
</dbReference>